<dbReference type="InterPro" id="IPR017911">
    <property type="entry name" value="MacB-like_ATP-bd"/>
</dbReference>
<evidence type="ECO:0000256" key="3">
    <source>
        <dbReference type="ARBA" id="ARBA00022840"/>
    </source>
</evidence>
<dbReference type="InterPro" id="IPR017871">
    <property type="entry name" value="ABC_transporter-like_CS"/>
</dbReference>
<dbReference type="EMBL" id="LWBO01000003">
    <property type="protein sequence ID" value="OQP53282.1"/>
    <property type="molecule type" value="Genomic_DNA"/>
</dbReference>
<gene>
    <name evidence="5" type="ORF">A4D02_23110</name>
</gene>
<comment type="caution">
    <text evidence="5">The sequence shown here is derived from an EMBL/GenBank/DDBJ whole genome shotgun (WGS) entry which is preliminary data.</text>
</comment>
<dbReference type="PANTHER" id="PTHR24220">
    <property type="entry name" value="IMPORT ATP-BINDING PROTEIN"/>
    <property type="match status" value="1"/>
</dbReference>
<sequence>MSNVILQAVHLNKYFHEPESFQVLKDVSLAVNKGEFVALIGKSGSGKSTLLYLLSTLDTEYEGEIIINGTKVTGKSQNELAAFRNENIGFVFQFHYLLPEFTALQNVMIPARKLGKLSLHEIEMKAMEKLKMMNMEGFAQKPSGKLSGGQQQRVAIARALINEPSIIMADEPTGNLDSANSKNIFEIFNDLSRNKGNTIITVTHDVDFAKRANRTIELADGRLLQQ</sequence>
<evidence type="ECO:0000259" key="4">
    <source>
        <dbReference type="PROSITE" id="PS50893"/>
    </source>
</evidence>
<dbReference type="SMART" id="SM00382">
    <property type="entry name" value="AAA"/>
    <property type="match status" value="1"/>
</dbReference>
<evidence type="ECO:0000313" key="6">
    <source>
        <dbReference type="Proteomes" id="UP000192277"/>
    </source>
</evidence>
<organism evidence="5 6">
    <name type="scientific">Niastella koreensis</name>
    <dbReference type="NCBI Taxonomy" id="354356"/>
    <lineage>
        <taxon>Bacteria</taxon>
        <taxon>Pseudomonadati</taxon>
        <taxon>Bacteroidota</taxon>
        <taxon>Chitinophagia</taxon>
        <taxon>Chitinophagales</taxon>
        <taxon>Chitinophagaceae</taxon>
        <taxon>Niastella</taxon>
    </lineage>
</organism>
<evidence type="ECO:0000256" key="1">
    <source>
        <dbReference type="ARBA" id="ARBA00022448"/>
    </source>
</evidence>
<dbReference type="GO" id="GO:0005524">
    <property type="term" value="F:ATP binding"/>
    <property type="evidence" value="ECO:0007669"/>
    <property type="project" value="UniProtKB-KW"/>
</dbReference>
<dbReference type="InterPro" id="IPR003593">
    <property type="entry name" value="AAA+_ATPase"/>
</dbReference>
<dbReference type="InterPro" id="IPR015854">
    <property type="entry name" value="ABC_transpr_LolD-like"/>
</dbReference>
<dbReference type="Gene3D" id="3.40.50.300">
    <property type="entry name" value="P-loop containing nucleotide triphosphate hydrolases"/>
    <property type="match status" value="1"/>
</dbReference>
<dbReference type="PANTHER" id="PTHR24220:SF86">
    <property type="entry name" value="ABC TRANSPORTER ABCH.1"/>
    <property type="match status" value="1"/>
</dbReference>
<reference evidence="5 6" key="1">
    <citation type="submission" date="2016-04" db="EMBL/GenBank/DDBJ databases">
        <authorList>
            <person name="Chen L."/>
            <person name="Zhuang W."/>
            <person name="Wang G."/>
        </authorList>
    </citation>
    <scope>NUCLEOTIDE SEQUENCE [LARGE SCALE GENOMIC DNA]</scope>
    <source>
        <strain evidence="6">GR20</strain>
    </source>
</reference>
<dbReference type="Pfam" id="PF00005">
    <property type="entry name" value="ABC_tran"/>
    <property type="match status" value="1"/>
</dbReference>
<dbReference type="CDD" id="cd03255">
    <property type="entry name" value="ABC_MJ0796_LolCDE_FtsE"/>
    <property type="match status" value="1"/>
</dbReference>
<dbReference type="SUPFAM" id="SSF52540">
    <property type="entry name" value="P-loop containing nucleoside triphosphate hydrolases"/>
    <property type="match status" value="1"/>
</dbReference>
<protein>
    <submittedName>
        <fullName evidence="5">ATP-binding protein</fullName>
    </submittedName>
</protein>
<dbReference type="InterPro" id="IPR027417">
    <property type="entry name" value="P-loop_NTPase"/>
</dbReference>
<dbReference type="InterPro" id="IPR003439">
    <property type="entry name" value="ABC_transporter-like_ATP-bd"/>
</dbReference>
<keyword evidence="1" id="KW-0813">Transport</keyword>
<keyword evidence="6" id="KW-1185">Reference proteome</keyword>
<proteinExistence type="predicted"/>
<evidence type="ECO:0000256" key="2">
    <source>
        <dbReference type="ARBA" id="ARBA00022741"/>
    </source>
</evidence>
<keyword evidence="2" id="KW-0547">Nucleotide-binding</keyword>
<dbReference type="PROSITE" id="PS50893">
    <property type="entry name" value="ABC_TRANSPORTER_2"/>
    <property type="match status" value="1"/>
</dbReference>
<dbReference type="PROSITE" id="PS00211">
    <property type="entry name" value="ABC_TRANSPORTER_1"/>
    <property type="match status" value="1"/>
</dbReference>
<name>A0ABX3P3B7_9BACT</name>
<accession>A0ABX3P3B7</accession>
<keyword evidence="3 5" id="KW-0067">ATP-binding</keyword>
<evidence type="ECO:0000313" key="5">
    <source>
        <dbReference type="EMBL" id="OQP53282.1"/>
    </source>
</evidence>
<feature type="domain" description="ABC transporter" evidence="4">
    <location>
        <begin position="6"/>
        <end position="226"/>
    </location>
</feature>
<dbReference type="RefSeq" id="WP_014218178.1">
    <property type="nucleotide sequence ID" value="NZ_LWBO01000003.1"/>
</dbReference>
<dbReference type="Proteomes" id="UP000192277">
    <property type="component" value="Unassembled WGS sequence"/>
</dbReference>